<gene>
    <name evidence="10" type="ORF">BN980_GECA04s00252g</name>
</gene>
<dbReference type="InterPro" id="IPR016722">
    <property type="entry name" value="DNA_pol_alpha_bsu"/>
</dbReference>
<feature type="domain" description="DNA polymerase alpha subunit B OB" evidence="9">
    <location>
        <begin position="251"/>
        <end position="358"/>
    </location>
</feature>
<accession>A0A0J9X6S0</accession>
<feature type="region of interest" description="Disordered" evidence="7">
    <location>
        <begin position="643"/>
        <end position="669"/>
    </location>
</feature>
<dbReference type="Pfam" id="PF22062">
    <property type="entry name" value="OB_DPOA2"/>
    <property type="match status" value="1"/>
</dbReference>
<evidence type="ECO:0000259" key="9">
    <source>
        <dbReference type="Pfam" id="PF22062"/>
    </source>
</evidence>
<reference evidence="10" key="1">
    <citation type="submission" date="2014-03" db="EMBL/GenBank/DDBJ databases">
        <authorList>
            <person name="Casaregola S."/>
        </authorList>
    </citation>
    <scope>NUCLEOTIDE SEQUENCE [LARGE SCALE GENOMIC DNA]</scope>
    <source>
        <strain evidence="10">CLIB 918</strain>
    </source>
</reference>
<evidence type="ECO:0000256" key="7">
    <source>
        <dbReference type="SAM" id="MobiDB-lite"/>
    </source>
</evidence>
<dbReference type="Gene3D" id="3.60.21.60">
    <property type="match status" value="2"/>
</dbReference>
<dbReference type="GO" id="GO:0003677">
    <property type="term" value="F:DNA binding"/>
    <property type="evidence" value="ECO:0007669"/>
    <property type="project" value="InterPro"/>
</dbReference>
<comment type="similarity">
    <text evidence="2 6">Belongs to the DNA polymerase alpha subunit B family.</text>
</comment>
<evidence type="ECO:0000313" key="11">
    <source>
        <dbReference type="Proteomes" id="UP000242525"/>
    </source>
</evidence>
<dbReference type="AlphaFoldDB" id="A0A0J9X6S0"/>
<keyword evidence="11" id="KW-1185">Reference proteome</keyword>
<comment type="caution">
    <text evidence="10">The sequence shown here is derived from an EMBL/GenBank/DDBJ whole genome shotgun (WGS) entry which is preliminary data.</text>
</comment>
<protein>
    <recommendedName>
        <fullName evidence="3 6">DNA polymerase alpha subunit B</fullName>
    </recommendedName>
</protein>
<comment type="function">
    <text evidence="6">Accessory subunit of the DNA polymerase alpha complex (also known as the alpha DNA polymerase-primase complex) which plays an essential role in the initiation of DNA synthesis.</text>
</comment>
<evidence type="ECO:0000256" key="4">
    <source>
        <dbReference type="ARBA" id="ARBA00022705"/>
    </source>
</evidence>
<sequence>MTSSLAFLEQKFGTSVVNQPDVLAEIHSILRLFKITVEEFYNKWEVFDMNSIPLETNNKQDVFSIERLKEFRGTIQKELEQDMSAKAKRKSLVQTPVRAVRKTFGSSPGTDFLDNLLGGSSPGVNSPNLKKRAASTINNGSGAGNLKTPSKYIKSNLASSPGVFLPSSPVTDLPQSTNYSQTLNKTGGNTASTTYNNRSGKGTVLQVLNNHIPARASDKTESEPATKFSLNVDLKKYTYRTLYQKISEVAEYLDDRIESFIPEILEYNKLSEDQLGNPALSLQHEIVAIGRIVPESPADERLNKNSIALESCRRVGAGMRVRLKFPEEMSFHFFPGQIAGFKGSNAGGDYFAVSEILDIPLLPPAARNPDQEEKNLQVLTAAGPYTLDVDGLDFSPLDDLITQISVTKPDVVILLGPFIDVTNKAVVQGKFQVHNPATGEIDANATLDDLFKSTVSARLKKLDFTNLSVILVPHVRDTAAGHTAFPQAPFNRRELDLPREVKCVSNPATFTINGTVFSVSSQDILHDLTKVTTKHLVTKSFFSTCMEDILSQRTVYPLYPGSVKVKTDDASNEETIVASAGLDVPFMGLAEFQQALPDVLIIPSILKATTQVISSVVTINPGFLVKPGGNGGQFAKIDIVPRASPIGERDEKQDQPEIKKENENEDDEVNEVYKRARVEIIKI</sequence>
<evidence type="ECO:0000313" key="10">
    <source>
        <dbReference type="EMBL" id="CDO52836.1"/>
    </source>
</evidence>
<evidence type="ECO:0000256" key="2">
    <source>
        <dbReference type="ARBA" id="ARBA00007299"/>
    </source>
</evidence>
<dbReference type="PIRSF" id="PIRSF018300">
    <property type="entry name" value="DNA_pol_alph_2"/>
    <property type="match status" value="1"/>
</dbReference>
<dbReference type="OrthoDB" id="336885at2759"/>
<evidence type="ECO:0000256" key="5">
    <source>
        <dbReference type="ARBA" id="ARBA00023242"/>
    </source>
</evidence>
<dbReference type="GO" id="GO:0006270">
    <property type="term" value="P:DNA replication initiation"/>
    <property type="evidence" value="ECO:0007669"/>
    <property type="project" value="TreeGrafter"/>
</dbReference>
<dbReference type="STRING" id="1173061.A0A0J9X6S0"/>
<keyword evidence="5 6" id="KW-0539">Nucleus</keyword>
<dbReference type="Proteomes" id="UP000242525">
    <property type="component" value="Unassembled WGS sequence"/>
</dbReference>
<evidence type="ECO:0000256" key="6">
    <source>
        <dbReference type="PIRNR" id="PIRNR018300"/>
    </source>
</evidence>
<dbReference type="EMBL" id="CCBN010000004">
    <property type="protein sequence ID" value="CDO52836.1"/>
    <property type="molecule type" value="Genomic_DNA"/>
</dbReference>
<dbReference type="PANTHER" id="PTHR23061:SF12">
    <property type="entry name" value="DNA POLYMERASE ALPHA SUBUNIT B"/>
    <property type="match status" value="1"/>
</dbReference>
<feature type="region of interest" description="Disordered" evidence="7">
    <location>
        <begin position="118"/>
        <end position="148"/>
    </location>
</feature>
<feature type="compositionally biased region" description="Basic and acidic residues" evidence="7">
    <location>
        <begin position="647"/>
        <end position="662"/>
    </location>
</feature>
<evidence type="ECO:0000256" key="1">
    <source>
        <dbReference type="ARBA" id="ARBA00004123"/>
    </source>
</evidence>
<comment type="subcellular location">
    <subcellularLocation>
        <location evidence="1 6">Nucleus</location>
    </subcellularLocation>
</comment>
<evidence type="ECO:0000256" key="3">
    <source>
        <dbReference type="ARBA" id="ARBA00018596"/>
    </source>
</evidence>
<dbReference type="PANTHER" id="PTHR23061">
    <property type="entry name" value="DNA POLYMERASE 2 ALPHA 70 KDA SUBUNIT"/>
    <property type="match status" value="1"/>
</dbReference>
<name>A0A0J9X6S0_GEOCN</name>
<keyword evidence="4 6" id="KW-0235">DNA replication</keyword>
<organism evidence="10 11">
    <name type="scientific">Geotrichum candidum</name>
    <name type="common">Oospora lactis</name>
    <name type="synonym">Dipodascus geotrichum</name>
    <dbReference type="NCBI Taxonomy" id="1173061"/>
    <lineage>
        <taxon>Eukaryota</taxon>
        <taxon>Fungi</taxon>
        <taxon>Dikarya</taxon>
        <taxon>Ascomycota</taxon>
        <taxon>Saccharomycotina</taxon>
        <taxon>Dipodascomycetes</taxon>
        <taxon>Dipodascales</taxon>
        <taxon>Dipodascaceae</taxon>
        <taxon>Geotrichum</taxon>
    </lineage>
</organism>
<dbReference type="InterPro" id="IPR054300">
    <property type="entry name" value="OB_DPOA2"/>
</dbReference>
<dbReference type="GO" id="GO:0005658">
    <property type="term" value="C:alpha DNA polymerase:primase complex"/>
    <property type="evidence" value="ECO:0007669"/>
    <property type="project" value="TreeGrafter"/>
</dbReference>
<dbReference type="InterPro" id="IPR007185">
    <property type="entry name" value="DNA_pol_a/d/e_bsu"/>
</dbReference>
<dbReference type="Pfam" id="PF04042">
    <property type="entry name" value="DNA_pol_E_B"/>
    <property type="match status" value="1"/>
</dbReference>
<proteinExistence type="inferred from homology"/>
<evidence type="ECO:0000259" key="8">
    <source>
        <dbReference type="Pfam" id="PF04042"/>
    </source>
</evidence>
<feature type="domain" description="DNA polymerase alpha/delta/epsilon subunit B" evidence="8">
    <location>
        <begin position="379"/>
        <end position="606"/>
    </location>
</feature>